<dbReference type="GO" id="GO:0005886">
    <property type="term" value="C:plasma membrane"/>
    <property type="evidence" value="ECO:0007669"/>
    <property type="project" value="TreeGrafter"/>
</dbReference>
<feature type="domain" description="Potassium channel" evidence="12">
    <location>
        <begin position="77"/>
        <end position="150"/>
    </location>
</feature>
<dbReference type="Gene3D" id="1.10.287.70">
    <property type="match status" value="1"/>
</dbReference>
<dbReference type="InterPro" id="IPR014756">
    <property type="entry name" value="Ig_E-set"/>
</dbReference>
<protein>
    <recommendedName>
        <fullName evidence="15">Inward rectifier potassium channel</fullName>
    </recommendedName>
</protein>
<feature type="transmembrane region" description="Helical" evidence="11">
    <location>
        <begin position="64"/>
        <end position="86"/>
    </location>
</feature>
<evidence type="ECO:0000313" key="14">
    <source>
        <dbReference type="EMBL" id="CAA9262619.1"/>
    </source>
</evidence>
<organism evidence="14">
    <name type="scientific">uncultured Cytophagales bacterium</name>
    <dbReference type="NCBI Taxonomy" id="158755"/>
    <lineage>
        <taxon>Bacteria</taxon>
        <taxon>Pseudomonadati</taxon>
        <taxon>Bacteroidota</taxon>
        <taxon>Sphingobacteriia</taxon>
        <taxon>Sphingobacteriales</taxon>
        <taxon>environmental samples</taxon>
    </lineage>
</organism>
<evidence type="ECO:0000256" key="3">
    <source>
        <dbReference type="ARBA" id="ARBA00022538"/>
    </source>
</evidence>
<feature type="transmembrane region" description="Helical" evidence="11">
    <location>
        <begin position="127"/>
        <end position="152"/>
    </location>
</feature>
<evidence type="ECO:0000256" key="1">
    <source>
        <dbReference type="ARBA" id="ARBA00004141"/>
    </source>
</evidence>
<dbReference type="PANTHER" id="PTHR11767:SF102">
    <property type="entry name" value="INWARDLY RECTIFYING POTASSIUM CHANNEL 1, ISOFORM F"/>
    <property type="match status" value="1"/>
</dbReference>
<evidence type="ECO:0000256" key="11">
    <source>
        <dbReference type="SAM" id="Phobius"/>
    </source>
</evidence>
<dbReference type="GO" id="GO:0034765">
    <property type="term" value="P:regulation of monoatomic ion transmembrane transport"/>
    <property type="evidence" value="ECO:0007669"/>
    <property type="project" value="TreeGrafter"/>
</dbReference>
<dbReference type="GO" id="GO:0005242">
    <property type="term" value="F:inward rectifier potassium channel activity"/>
    <property type="evidence" value="ECO:0007669"/>
    <property type="project" value="InterPro"/>
</dbReference>
<keyword evidence="3" id="KW-0633">Potassium transport</keyword>
<evidence type="ECO:0000256" key="7">
    <source>
        <dbReference type="ARBA" id="ARBA00022989"/>
    </source>
</evidence>
<evidence type="ECO:0000259" key="13">
    <source>
        <dbReference type="Pfam" id="PF17655"/>
    </source>
</evidence>
<dbReference type="SUPFAM" id="SSF81324">
    <property type="entry name" value="Voltage-gated potassium channels"/>
    <property type="match status" value="1"/>
</dbReference>
<name>A0A6J4IXG2_9SPHI</name>
<keyword evidence="4 11" id="KW-0812">Transmembrane</keyword>
<comment type="subcellular location">
    <subcellularLocation>
        <location evidence="1">Membrane</location>
        <topology evidence="1">Multi-pass membrane protein</topology>
    </subcellularLocation>
</comment>
<proteinExistence type="predicted"/>
<dbReference type="EMBL" id="CADCTQ010000228">
    <property type="protein sequence ID" value="CAA9262619.1"/>
    <property type="molecule type" value="Genomic_DNA"/>
</dbReference>
<dbReference type="GO" id="GO:0034702">
    <property type="term" value="C:monoatomic ion channel complex"/>
    <property type="evidence" value="ECO:0007669"/>
    <property type="project" value="UniProtKB-KW"/>
</dbReference>
<dbReference type="SUPFAM" id="SSF81296">
    <property type="entry name" value="E set domains"/>
    <property type="match status" value="1"/>
</dbReference>
<evidence type="ECO:0000256" key="6">
    <source>
        <dbReference type="ARBA" id="ARBA00022958"/>
    </source>
</evidence>
<keyword evidence="10" id="KW-0407">Ion channel</keyword>
<keyword evidence="9 11" id="KW-0472">Membrane</keyword>
<keyword evidence="8" id="KW-0406">Ion transport</keyword>
<dbReference type="Pfam" id="PF17655">
    <property type="entry name" value="IRK_C"/>
    <property type="match status" value="1"/>
</dbReference>
<keyword evidence="5" id="KW-0851">Voltage-gated channel</keyword>
<keyword evidence="2" id="KW-0813">Transport</keyword>
<dbReference type="InterPro" id="IPR013099">
    <property type="entry name" value="K_chnl_dom"/>
</dbReference>
<dbReference type="InterPro" id="IPR013518">
    <property type="entry name" value="K_chnl_inward-rec_Kir_cyto"/>
</dbReference>
<dbReference type="PRINTS" id="PR01320">
    <property type="entry name" value="KIRCHANNEL"/>
</dbReference>
<evidence type="ECO:0000256" key="2">
    <source>
        <dbReference type="ARBA" id="ARBA00022448"/>
    </source>
</evidence>
<evidence type="ECO:0000256" key="5">
    <source>
        <dbReference type="ARBA" id="ARBA00022882"/>
    </source>
</evidence>
<evidence type="ECO:0000256" key="10">
    <source>
        <dbReference type="ARBA" id="ARBA00023303"/>
    </source>
</evidence>
<dbReference type="GO" id="GO:1990573">
    <property type="term" value="P:potassium ion import across plasma membrane"/>
    <property type="evidence" value="ECO:0007669"/>
    <property type="project" value="TreeGrafter"/>
</dbReference>
<dbReference type="InterPro" id="IPR041647">
    <property type="entry name" value="IRK_C"/>
</dbReference>
<evidence type="ECO:0000256" key="4">
    <source>
        <dbReference type="ARBA" id="ARBA00022692"/>
    </source>
</evidence>
<evidence type="ECO:0000256" key="8">
    <source>
        <dbReference type="ARBA" id="ARBA00023065"/>
    </source>
</evidence>
<sequence length="336" mass="38212">MIKKTRKQEIRDDEKDLGFGTRLTAASTRLLNRDGTFNVRRRGLSFWRTFDLYQHLIRMSWPRFIGVILLTYTVENLLFASIYVTIGVENLDGVVGQTPLAHFAEAFFFSSQTITTLGYGRISPVGFWASAVAALESMLGIMGFALITGLLYGRFSRPTTKLIYSEKSLIGPYQDGAAWMFRVANVRSNQLIELEVQVTFSRIEQLEGGRKVRRFYALNLERSKVNFLALSWTIVHPIDADSPLHGTSPEDLRDADGEFIILIKAFDDTYSQTVHTRSSYRYDEVTWGARFTPMFEEANNDQNVRLHLNRVSNCERAELPPSMTRIPGKANVATKL</sequence>
<dbReference type="PANTHER" id="PTHR11767">
    <property type="entry name" value="INWARD RECTIFIER POTASSIUM CHANNEL"/>
    <property type="match status" value="1"/>
</dbReference>
<evidence type="ECO:0000256" key="9">
    <source>
        <dbReference type="ARBA" id="ARBA00023136"/>
    </source>
</evidence>
<feature type="domain" description="Inward rectifier potassium channel C-terminal" evidence="13">
    <location>
        <begin position="163"/>
        <end position="319"/>
    </location>
</feature>
<dbReference type="InterPro" id="IPR016449">
    <property type="entry name" value="K_chnl_inward-rec_Kir"/>
</dbReference>
<gene>
    <name evidence="14" type="ORF">AVDCRST_MAG56-2613</name>
</gene>
<dbReference type="AlphaFoldDB" id="A0A6J4IXG2"/>
<keyword evidence="7 11" id="KW-1133">Transmembrane helix</keyword>
<keyword evidence="6" id="KW-0630">Potassium</keyword>
<evidence type="ECO:0008006" key="15">
    <source>
        <dbReference type="Google" id="ProtNLM"/>
    </source>
</evidence>
<reference evidence="14" key="1">
    <citation type="submission" date="2020-02" db="EMBL/GenBank/DDBJ databases">
        <authorList>
            <person name="Meier V. D."/>
        </authorList>
    </citation>
    <scope>NUCLEOTIDE SEQUENCE</scope>
    <source>
        <strain evidence="14">AVDCRST_MAG56</strain>
    </source>
</reference>
<dbReference type="Pfam" id="PF07885">
    <property type="entry name" value="Ion_trans_2"/>
    <property type="match status" value="1"/>
</dbReference>
<evidence type="ECO:0000259" key="12">
    <source>
        <dbReference type="Pfam" id="PF07885"/>
    </source>
</evidence>
<accession>A0A6J4IXG2</accession>
<dbReference type="Gene3D" id="2.60.40.1400">
    <property type="entry name" value="G protein-activated inward rectifier potassium channel 1"/>
    <property type="match status" value="1"/>
</dbReference>